<feature type="region of interest" description="Disordered" evidence="1">
    <location>
        <begin position="79"/>
        <end position="98"/>
    </location>
</feature>
<gene>
    <name evidence="3" type="ORF">EX895_003369</name>
</gene>
<feature type="region of interest" description="Disordered" evidence="1">
    <location>
        <begin position="111"/>
        <end position="167"/>
    </location>
</feature>
<sequence length="333" mass="36709">MRLLHLIMLAALIGLSHQGSWQDLVHLSEEEARAFLEGEYWQSVQEANGAAGLPPHIAPGHPAHPDNFHWQSIAASSSGSSTDVSLAPVPSEAHKPRQDYLGDARTFYVVESGDRGPTGSSRFADTERWAGSQAALEPSSRRPRKQQLSPGSNEAAHPPARDAPSVPSTASLIAAPLTIPQREHILRQAVARLPPASQADTILQPLTDFKLPERLLQEFSRSQTFFREFAPGFLFQARGRALPPWRGEGGMVLEGNSRKQLFVYRYERLPASPEARTRFQFVGMLQLAHEANAETQAFGVFRSTRSMISDVRDDSFVNENDLVSSSRGVVRQS</sequence>
<evidence type="ECO:0000313" key="3">
    <source>
        <dbReference type="EMBL" id="TKY87788.1"/>
    </source>
</evidence>
<dbReference type="AlphaFoldDB" id="A0A4U7KWE6"/>
<evidence type="ECO:0000313" key="4">
    <source>
        <dbReference type="Proteomes" id="UP000306050"/>
    </source>
</evidence>
<keyword evidence="4" id="KW-1185">Reference proteome</keyword>
<keyword evidence="2" id="KW-0732">Signal</keyword>
<name>A0A4U7KWE6_9BASI</name>
<organism evidence="3 4">
    <name type="scientific">Sporisorium graminicola</name>
    <dbReference type="NCBI Taxonomy" id="280036"/>
    <lineage>
        <taxon>Eukaryota</taxon>
        <taxon>Fungi</taxon>
        <taxon>Dikarya</taxon>
        <taxon>Basidiomycota</taxon>
        <taxon>Ustilaginomycotina</taxon>
        <taxon>Ustilaginomycetes</taxon>
        <taxon>Ustilaginales</taxon>
        <taxon>Ustilaginaceae</taxon>
        <taxon>Sporisorium</taxon>
    </lineage>
</organism>
<dbReference type="OrthoDB" id="10619838at2759"/>
<evidence type="ECO:0000256" key="2">
    <source>
        <dbReference type="SAM" id="SignalP"/>
    </source>
</evidence>
<dbReference type="EMBL" id="SRRM01000012">
    <property type="protein sequence ID" value="TKY87788.1"/>
    <property type="molecule type" value="Genomic_DNA"/>
</dbReference>
<comment type="caution">
    <text evidence="3">The sequence shown here is derived from an EMBL/GenBank/DDBJ whole genome shotgun (WGS) entry which is preliminary data.</text>
</comment>
<dbReference type="RefSeq" id="XP_029739773.1">
    <property type="nucleotide sequence ID" value="XM_029883967.1"/>
</dbReference>
<dbReference type="GeneID" id="40726264"/>
<feature type="signal peptide" evidence="2">
    <location>
        <begin position="1"/>
        <end position="18"/>
    </location>
</feature>
<proteinExistence type="predicted"/>
<reference evidence="3 4" key="1">
    <citation type="submission" date="2019-05" db="EMBL/GenBank/DDBJ databases">
        <title>Sporisorium graminicola CBS 10092 draft sequencing and annotation.</title>
        <authorList>
            <person name="Solano-Gonzalez S."/>
            <person name="Caddick M.X."/>
            <person name="Darby A."/>
        </authorList>
    </citation>
    <scope>NUCLEOTIDE SEQUENCE [LARGE SCALE GENOMIC DNA]</scope>
    <source>
        <strain evidence="3 4">CBS 10092</strain>
    </source>
</reference>
<dbReference type="Proteomes" id="UP000306050">
    <property type="component" value="Chromosome SGRAM_20"/>
</dbReference>
<evidence type="ECO:0000256" key="1">
    <source>
        <dbReference type="SAM" id="MobiDB-lite"/>
    </source>
</evidence>
<feature type="chain" id="PRO_5020798196" evidence="2">
    <location>
        <begin position="19"/>
        <end position="333"/>
    </location>
</feature>
<accession>A0A4U7KWE6</accession>
<dbReference type="KEGG" id="sgra:EX895_003369"/>
<protein>
    <submittedName>
        <fullName evidence="3">Uncharacterized protein</fullName>
    </submittedName>
</protein>